<reference evidence="6 7" key="1">
    <citation type="submission" date="2017-07" db="EMBL/GenBank/DDBJ databases">
        <title>Draft Genome Sequences of Select Purple Nonsulfur Bacteria.</title>
        <authorList>
            <person name="Lasarre B."/>
            <person name="Mckinlay J.B."/>
        </authorList>
    </citation>
    <scope>NUCLEOTIDE SEQUENCE [LARGE SCALE GENOMIC DNA]</scope>
    <source>
        <strain evidence="6 7">DSM 11907</strain>
    </source>
</reference>
<evidence type="ECO:0000256" key="3">
    <source>
        <dbReference type="SAM" id="MobiDB-lite"/>
    </source>
</evidence>
<dbReference type="SUPFAM" id="SSF55073">
    <property type="entry name" value="Nucleotide cyclase"/>
    <property type="match status" value="1"/>
</dbReference>
<gene>
    <name evidence="6" type="ORF">CH338_07005</name>
</gene>
<dbReference type="PANTHER" id="PTHR45138:SF9">
    <property type="entry name" value="DIGUANYLATE CYCLASE DGCM-RELATED"/>
    <property type="match status" value="1"/>
</dbReference>
<proteinExistence type="predicted"/>
<feature type="transmembrane region" description="Helical" evidence="4">
    <location>
        <begin position="16"/>
        <end position="36"/>
    </location>
</feature>
<feature type="compositionally biased region" description="Low complexity" evidence="3">
    <location>
        <begin position="420"/>
        <end position="429"/>
    </location>
</feature>
<name>A0A327KR97_9BRAD</name>
<feature type="transmembrane region" description="Helical" evidence="4">
    <location>
        <begin position="73"/>
        <end position="91"/>
    </location>
</feature>
<dbReference type="EC" id="2.7.7.65" evidence="1"/>
<dbReference type="Pfam" id="PF00990">
    <property type="entry name" value="GGDEF"/>
    <property type="match status" value="1"/>
</dbReference>
<keyword evidence="4" id="KW-0812">Transmembrane</keyword>
<feature type="transmembrane region" description="Helical" evidence="4">
    <location>
        <begin position="159"/>
        <end position="177"/>
    </location>
</feature>
<feature type="transmembrane region" description="Helical" evidence="4">
    <location>
        <begin position="103"/>
        <end position="122"/>
    </location>
</feature>
<keyword evidence="4" id="KW-0472">Membrane</keyword>
<accession>A0A327KR97</accession>
<dbReference type="CDD" id="cd01949">
    <property type="entry name" value="GGDEF"/>
    <property type="match status" value="1"/>
</dbReference>
<comment type="caution">
    <text evidence="6">The sequence shown here is derived from an EMBL/GenBank/DDBJ whole genome shotgun (WGS) entry which is preliminary data.</text>
</comment>
<dbReference type="GO" id="GO:0052621">
    <property type="term" value="F:diguanylate cyclase activity"/>
    <property type="evidence" value="ECO:0007669"/>
    <property type="project" value="UniProtKB-EC"/>
</dbReference>
<dbReference type="PROSITE" id="PS50887">
    <property type="entry name" value="GGDEF"/>
    <property type="match status" value="1"/>
</dbReference>
<dbReference type="Gene3D" id="3.30.70.270">
    <property type="match status" value="1"/>
</dbReference>
<evidence type="ECO:0000256" key="4">
    <source>
        <dbReference type="SAM" id="Phobius"/>
    </source>
</evidence>
<dbReference type="FunFam" id="3.30.70.270:FF:000001">
    <property type="entry name" value="Diguanylate cyclase domain protein"/>
    <property type="match status" value="1"/>
</dbReference>
<feature type="transmembrane region" description="Helical" evidence="4">
    <location>
        <begin position="197"/>
        <end position="217"/>
    </location>
</feature>
<evidence type="ECO:0000256" key="2">
    <source>
        <dbReference type="ARBA" id="ARBA00034247"/>
    </source>
</evidence>
<feature type="region of interest" description="Disordered" evidence="3">
    <location>
        <begin position="418"/>
        <end position="443"/>
    </location>
</feature>
<dbReference type="Proteomes" id="UP000248863">
    <property type="component" value="Unassembled WGS sequence"/>
</dbReference>
<sequence length="443" mass="47539">MDAAIGCSMHIDQPTLFAVTAFAAAISGFMLLFAWLQDRTSKTLAWWGGGLLLVVVGTGLVVLRGVIPPEISIVIGNPIQLFGYGMMWTGARTFEGRKPRLSVLLAVSVGWMVACQFDFYWTDMPLRIRVSAILISSYLLLTASEYLRPKNPELVSRWPTIFILLLQAFGVLIRIPIAEKLVFPAPENSFTATLVPLGAAGLVLFSFSLAFLVMAMSKERLVLEHKRTALVDPLTGVANRRAFFERGERILRRLLADGGEAALLMLDIDKFKHVNDTFGHQAGDRVLCAFCDTAERVLRPTDVLGRTGGEEFACLLPGASLAEAFAVAERIRIEFEACRLDLGAVRPTSTVSVGVATTSDVGGSLAALMAVADRALYRAKANGRNRVETLAGPFLAAAPAGHMTDLSHPATMLREDARDAAAGARTAGPSGSGPGRHGESAVA</sequence>
<dbReference type="GO" id="GO:1902201">
    <property type="term" value="P:negative regulation of bacterial-type flagellum-dependent cell motility"/>
    <property type="evidence" value="ECO:0007669"/>
    <property type="project" value="TreeGrafter"/>
</dbReference>
<dbReference type="EMBL" id="NPEU01000048">
    <property type="protein sequence ID" value="RAI40163.1"/>
    <property type="molecule type" value="Genomic_DNA"/>
</dbReference>
<dbReference type="AlphaFoldDB" id="A0A327KR97"/>
<dbReference type="GO" id="GO:0005886">
    <property type="term" value="C:plasma membrane"/>
    <property type="evidence" value="ECO:0007669"/>
    <property type="project" value="TreeGrafter"/>
</dbReference>
<evidence type="ECO:0000259" key="5">
    <source>
        <dbReference type="PROSITE" id="PS50887"/>
    </source>
</evidence>
<dbReference type="SMART" id="SM00267">
    <property type="entry name" value="GGDEF"/>
    <property type="match status" value="1"/>
</dbReference>
<dbReference type="InterPro" id="IPR050469">
    <property type="entry name" value="Diguanylate_Cyclase"/>
</dbReference>
<keyword evidence="7" id="KW-1185">Reference proteome</keyword>
<dbReference type="InterPro" id="IPR000160">
    <property type="entry name" value="GGDEF_dom"/>
</dbReference>
<feature type="transmembrane region" description="Helical" evidence="4">
    <location>
        <begin position="128"/>
        <end position="147"/>
    </location>
</feature>
<dbReference type="OrthoDB" id="9812260at2"/>
<evidence type="ECO:0000256" key="1">
    <source>
        <dbReference type="ARBA" id="ARBA00012528"/>
    </source>
</evidence>
<dbReference type="InterPro" id="IPR029787">
    <property type="entry name" value="Nucleotide_cyclase"/>
</dbReference>
<feature type="domain" description="GGDEF" evidence="5">
    <location>
        <begin position="259"/>
        <end position="392"/>
    </location>
</feature>
<comment type="catalytic activity">
    <reaction evidence="2">
        <text>2 GTP = 3',3'-c-di-GMP + 2 diphosphate</text>
        <dbReference type="Rhea" id="RHEA:24898"/>
        <dbReference type="ChEBI" id="CHEBI:33019"/>
        <dbReference type="ChEBI" id="CHEBI:37565"/>
        <dbReference type="ChEBI" id="CHEBI:58805"/>
        <dbReference type="EC" id="2.7.7.65"/>
    </reaction>
</comment>
<dbReference type="NCBIfam" id="TIGR00254">
    <property type="entry name" value="GGDEF"/>
    <property type="match status" value="1"/>
</dbReference>
<feature type="transmembrane region" description="Helical" evidence="4">
    <location>
        <begin position="43"/>
        <end position="67"/>
    </location>
</feature>
<evidence type="ECO:0000313" key="6">
    <source>
        <dbReference type="EMBL" id="RAI40163.1"/>
    </source>
</evidence>
<keyword evidence="4" id="KW-1133">Transmembrane helix</keyword>
<dbReference type="GO" id="GO:0043709">
    <property type="term" value="P:cell adhesion involved in single-species biofilm formation"/>
    <property type="evidence" value="ECO:0007669"/>
    <property type="project" value="TreeGrafter"/>
</dbReference>
<dbReference type="PANTHER" id="PTHR45138">
    <property type="entry name" value="REGULATORY COMPONENTS OF SENSORY TRANSDUCTION SYSTEM"/>
    <property type="match status" value="1"/>
</dbReference>
<protein>
    <recommendedName>
        <fullName evidence="1">diguanylate cyclase</fullName>
        <ecNumber evidence="1">2.7.7.65</ecNumber>
    </recommendedName>
</protein>
<dbReference type="InterPro" id="IPR043128">
    <property type="entry name" value="Rev_trsase/Diguanyl_cyclase"/>
</dbReference>
<evidence type="ECO:0000313" key="7">
    <source>
        <dbReference type="Proteomes" id="UP000248863"/>
    </source>
</evidence>
<organism evidence="6 7">
    <name type="scientific">Rhodoplanes elegans</name>
    <dbReference type="NCBI Taxonomy" id="29408"/>
    <lineage>
        <taxon>Bacteria</taxon>
        <taxon>Pseudomonadati</taxon>
        <taxon>Pseudomonadota</taxon>
        <taxon>Alphaproteobacteria</taxon>
        <taxon>Hyphomicrobiales</taxon>
        <taxon>Nitrobacteraceae</taxon>
        <taxon>Rhodoplanes</taxon>
    </lineage>
</organism>